<keyword evidence="1" id="KW-0472">Membrane</keyword>
<feature type="signal peptide" evidence="2">
    <location>
        <begin position="1"/>
        <end position="26"/>
    </location>
</feature>
<evidence type="ECO:0000256" key="2">
    <source>
        <dbReference type="SAM" id="SignalP"/>
    </source>
</evidence>
<keyword evidence="4" id="KW-1185">Reference proteome</keyword>
<comment type="caution">
    <text evidence="3">The sequence shown here is derived from an EMBL/GenBank/DDBJ whole genome shotgun (WGS) entry which is preliminary data.</text>
</comment>
<evidence type="ECO:0000313" key="3">
    <source>
        <dbReference type="EMBL" id="GMR28784.1"/>
    </source>
</evidence>
<proteinExistence type="predicted"/>
<dbReference type="RefSeq" id="WP_338167976.1">
    <property type="nucleotide sequence ID" value="NZ_BTRJ01000034.1"/>
</dbReference>
<evidence type="ECO:0000256" key="1">
    <source>
        <dbReference type="SAM" id="Phobius"/>
    </source>
</evidence>
<feature type="chain" id="PRO_5047009250" evidence="2">
    <location>
        <begin position="27"/>
        <end position="132"/>
    </location>
</feature>
<name>A0ABQ6QF86_9GAMM</name>
<organism evidence="3 4">
    <name type="scientific">Stenotrophomonas sepilia</name>
    <dbReference type="NCBI Taxonomy" id="2860290"/>
    <lineage>
        <taxon>Bacteria</taxon>
        <taxon>Pseudomonadati</taxon>
        <taxon>Pseudomonadota</taxon>
        <taxon>Gammaproteobacteria</taxon>
        <taxon>Lysobacterales</taxon>
        <taxon>Lysobacteraceae</taxon>
        <taxon>Stenotrophomonas</taxon>
        <taxon>Stenotrophomonas maltophilia group</taxon>
    </lineage>
</organism>
<gene>
    <name evidence="3" type="ORF">STENOSP10_30050</name>
</gene>
<keyword evidence="1" id="KW-0812">Transmembrane</keyword>
<protein>
    <submittedName>
        <fullName evidence="3">Uncharacterized protein</fullName>
    </submittedName>
</protein>
<keyword evidence="2" id="KW-0732">Signal</keyword>
<feature type="transmembrane region" description="Helical" evidence="1">
    <location>
        <begin position="42"/>
        <end position="64"/>
    </location>
</feature>
<dbReference type="Proteomes" id="UP001306668">
    <property type="component" value="Unassembled WGS sequence"/>
</dbReference>
<dbReference type="InterPro" id="IPR007039">
    <property type="entry name" value="TrbC/VirB2"/>
</dbReference>
<dbReference type="Pfam" id="PF04956">
    <property type="entry name" value="TrbC"/>
    <property type="match status" value="1"/>
</dbReference>
<accession>A0ABQ6QF86</accession>
<evidence type="ECO:0000313" key="4">
    <source>
        <dbReference type="Proteomes" id="UP001306668"/>
    </source>
</evidence>
<dbReference type="EMBL" id="BTRJ01000034">
    <property type="protein sequence ID" value="GMR28784.1"/>
    <property type="molecule type" value="Genomic_DNA"/>
</dbReference>
<reference evidence="4" key="1">
    <citation type="submission" date="2023-07" db="EMBL/GenBank/DDBJ databases">
        <title>Genome sequence of Stenotrophomonas sp. Alg010 isolated from Sargassum waste.</title>
        <authorList>
            <person name="Mohapatra"/>
            <person name="B.R."/>
        </authorList>
    </citation>
    <scope>NUCLEOTIDE SEQUENCE [LARGE SCALE GENOMIC DNA]</scope>
    <source>
        <strain evidence="4">Alg010</strain>
    </source>
</reference>
<keyword evidence="1" id="KW-1133">Transmembrane helix</keyword>
<sequence length="132" mass="13758">MKNARKTSLQLLVLLALALVCSSAYAGEAMPWDSGLKKFADAMTGTTAMYVSLLAFAGCMYQLIWGAEMTEFTKKLVTVVCAGSGLVGAASLAKNLLGVQVTGAVVGGVADASSSVEVMIEWVRYLLQSGVI</sequence>